<comment type="similarity">
    <text evidence="1">Belongs to the PhzF family.</text>
</comment>
<organism evidence="3 4">
    <name type="scientific">Photorhabdus bodei</name>
    <dbReference type="NCBI Taxonomy" id="2029681"/>
    <lineage>
        <taxon>Bacteria</taxon>
        <taxon>Pseudomonadati</taxon>
        <taxon>Pseudomonadota</taxon>
        <taxon>Gammaproteobacteria</taxon>
        <taxon>Enterobacterales</taxon>
        <taxon>Morganellaceae</taxon>
        <taxon>Photorhabdus</taxon>
    </lineage>
</organism>
<dbReference type="Pfam" id="PF02567">
    <property type="entry name" value="PhzC-PhzF"/>
    <property type="match status" value="1"/>
</dbReference>
<keyword evidence="4" id="KW-1185">Reference proteome</keyword>
<protein>
    <recommendedName>
        <fullName evidence="5">PhzF family phenazine biosynthesis protein</fullName>
    </recommendedName>
</protein>
<evidence type="ECO:0000313" key="4">
    <source>
        <dbReference type="Proteomes" id="UP000466619"/>
    </source>
</evidence>
<comment type="caution">
    <text evidence="3">The sequence shown here is derived from an EMBL/GenBank/DDBJ whole genome shotgun (WGS) entry which is preliminary data.</text>
</comment>
<accession>A0ABX0ARB6</accession>
<dbReference type="InterPro" id="IPR003719">
    <property type="entry name" value="Phenazine_PhzF-like"/>
</dbReference>
<keyword evidence="2" id="KW-0413">Isomerase</keyword>
<evidence type="ECO:0008006" key="5">
    <source>
        <dbReference type="Google" id="ProtNLM"/>
    </source>
</evidence>
<evidence type="ECO:0000256" key="2">
    <source>
        <dbReference type="ARBA" id="ARBA00023235"/>
    </source>
</evidence>
<dbReference type="PANTHER" id="PTHR13774:SF17">
    <property type="entry name" value="PHENAZINE BIOSYNTHESIS-LIKE DOMAIN-CONTAINING PROTEIN"/>
    <property type="match status" value="1"/>
</dbReference>
<dbReference type="PANTHER" id="PTHR13774">
    <property type="entry name" value="PHENAZINE BIOSYNTHESIS PROTEIN"/>
    <property type="match status" value="1"/>
</dbReference>
<dbReference type="RefSeq" id="WP_162120896.1">
    <property type="nucleotide sequence ID" value="NZ_CAWPJS010000071.1"/>
</dbReference>
<reference evidence="3 4" key="1">
    <citation type="submission" date="2019-12" db="EMBL/GenBank/DDBJ databases">
        <title>Engineering Photorhabdus to improve their lethality against agricultural pests.</title>
        <authorList>
            <person name="Machado R.A.R."/>
        </authorList>
    </citation>
    <scope>NUCLEOTIDE SEQUENCE [LARGE SCALE GENOMIC DNA]</scope>
    <source>
        <strain evidence="3 4">M-CN4</strain>
    </source>
</reference>
<proteinExistence type="inferred from homology"/>
<dbReference type="SUPFAM" id="SSF54506">
    <property type="entry name" value="Diaminopimelate epimerase-like"/>
    <property type="match status" value="1"/>
</dbReference>
<sequence>MSVAKIYVVNAFSGHPFSGNPAGVMLLEEDTDSDSLKRIVAESRLPEVSFIRKDEISSQYRIRWFTSQTELDICGHGTLSAAHIVFTLCEPDVNEITFLTGDKTLHVSKEANKYRMMLPAIGMVACNDPVEIAQVEAAVTPAQKIYKGRSYLLWLNSEEEVAGFIPERDKLLTLPLPGVIIAALGNTTDYVCRYFAPQKGIDEDPVTGTAHSTVASLLSRERSQTKFSASQLSQRGGEISVEVTGNNVALIGQAYTAMEINIFLSGLIRHPWQIHY</sequence>
<name>A0ABX0ARB6_9GAMM</name>
<gene>
    <name evidence="3" type="ORF">GPY48_21340</name>
</gene>
<dbReference type="Gene3D" id="3.10.310.10">
    <property type="entry name" value="Diaminopimelate Epimerase, Chain A, domain 1"/>
    <property type="match status" value="2"/>
</dbReference>
<dbReference type="EMBL" id="WSFC01000071">
    <property type="protein sequence ID" value="NDL05620.1"/>
    <property type="molecule type" value="Genomic_DNA"/>
</dbReference>
<evidence type="ECO:0000313" key="3">
    <source>
        <dbReference type="EMBL" id="NDL05620.1"/>
    </source>
</evidence>
<evidence type="ECO:0000256" key="1">
    <source>
        <dbReference type="ARBA" id="ARBA00008270"/>
    </source>
</evidence>
<dbReference type="PIRSF" id="PIRSF016184">
    <property type="entry name" value="PhzC_PhzF"/>
    <property type="match status" value="1"/>
</dbReference>
<dbReference type="Proteomes" id="UP000466619">
    <property type="component" value="Unassembled WGS sequence"/>
</dbReference>